<dbReference type="Pfam" id="PF00011">
    <property type="entry name" value="HSP20"/>
    <property type="match status" value="1"/>
</dbReference>
<dbReference type="InterPro" id="IPR044587">
    <property type="entry name" value="HSP21-like"/>
</dbReference>
<dbReference type="Proteomes" id="UP000430272">
    <property type="component" value="Unassembled WGS sequence"/>
</dbReference>
<dbReference type="EMBL" id="WTYD01000001">
    <property type="protein sequence ID" value="MXO52396.1"/>
    <property type="molecule type" value="Genomic_DNA"/>
</dbReference>
<sequence>MNVRDLIPWSRNEERLPVARRDERSDPVSTLRSDIDRLFDQAFGSFGLPSFASTPSWPNIEVRRKDGELLVTAEVPGMSEDDIELSLDDGMLVIRGERRSEDGDEASGYSERFYGQFERRMSLPQGIQEDKVSAEFRDGVLRIHLPHDEQMSLSGRRIPINQETRH</sequence>
<name>A0A844Y3K1_9SPHN</name>
<dbReference type="PROSITE" id="PS01031">
    <property type="entry name" value="SHSP"/>
    <property type="match status" value="1"/>
</dbReference>
<dbReference type="PANTHER" id="PTHR46733:SF4">
    <property type="entry name" value="HEAT SHOCK PROTEIN 21, CHLOROPLASTIC"/>
    <property type="match status" value="1"/>
</dbReference>
<accession>A0A844Y3K1</accession>
<organism evidence="5 6">
    <name type="scientific">Qipengyuania pelagi</name>
    <dbReference type="NCBI Taxonomy" id="994320"/>
    <lineage>
        <taxon>Bacteria</taxon>
        <taxon>Pseudomonadati</taxon>
        <taxon>Pseudomonadota</taxon>
        <taxon>Alphaproteobacteria</taxon>
        <taxon>Sphingomonadales</taxon>
        <taxon>Erythrobacteraceae</taxon>
        <taxon>Qipengyuania</taxon>
    </lineage>
</organism>
<dbReference type="InterPro" id="IPR002068">
    <property type="entry name" value="A-crystallin/Hsp20_dom"/>
</dbReference>
<comment type="similarity">
    <text evidence="2 3">Belongs to the small heat shock protein (HSP20) family.</text>
</comment>
<evidence type="ECO:0000313" key="5">
    <source>
        <dbReference type="EMBL" id="MXO52396.1"/>
    </source>
</evidence>
<dbReference type="AlphaFoldDB" id="A0A844Y3K1"/>
<evidence type="ECO:0000256" key="1">
    <source>
        <dbReference type="ARBA" id="ARBA00023016"/>
    </source>
</evidence>
<evidence type="ECO:0000259" key="4">
    <source>
        <dbReference type="PROSITE" id="PS01031"/>
    </source>
</evidence>
<comment type="caution">
    <text evidence="5">The sequence shown here is derived from an EMBL/GenBank/DDBJ whole genome shotgun (WGS) entry which is preliminary data.</text>
</comment>
<dbReference type="OrthoDB" id="9808910at2"/>
<dbReference type="PANTHER" id="PTHR46733">
    <property type="entry name" value="26.5 KDA HEAT SHOCK PROTEIN, MITOCHONDRIAL"/>
    <property type="match status" value="1"/>
</dbReference>
<dbReference type="CDD" id="cd06464">
    <property type="entry name" value="ACD_sHsps-like"/>
    <property type="match status" value="1"/>
</dbReference>
<dbReference type="Gene3D" id="2.60.40.790">
    <property type="match status" value="1"/>
</dbReference>
<protein>
    <submittedName>
        <fullName evidence="5">Hsp20 family protein</fullName>
    </submittedName>
</protein>
<reference evidence="5 6" key="1">
    <citation type="submission" date="2019-12" db="EMBL/GenBank/DDBJ databases">
        <title>Genomic-based taxomic classification of the family Erythrobacteraceae.</title>
        <authorList>
            <person name="Xu L."/>
        </authorList>
    </citation>
    <scope>NUCLEOTIDE SEQUENCE [LARGE SCALE GENOMIC DNA]</scope>
    <source>
        <strain evidence="5 6">JCM 17468</strain>
    </source>
</reference>
<keyword evidence="1" id="KW-0346">Stress response</keyword>
<keyword evidence="6" id="KW-1185">Reference proteome</keyword>
<dbReference type="RefSeq" id="WP_160659391.1">
    <property type="nucleotide sequence ID" value="NZ_BAABDV010000001.1"/>
</dbReference>
<dbReference type="GO" id="GO:0009408">
    <property type="term" value="P:response to heat"/>
    <property type="evidence" value="ECO:0007669"/>
    <property type="project" value="InterPro"/>
</dbReference>
<dbReference type="SUPFAM" id="SSF49764">
    <property type="entry name" value="HSP20-like chaperones"/>
    <property type="match status" value="1"/>
</dbReference>
<evidence type="ECO:0000313" key="6">
    <source>
        <dbReference type="Proteomes" id="UP000430272"/>
    </source>
</evidence>
<feature type="domain" description="SHSP" evidence="4">
    <location>
        <begin position="51"/>
        <end position="163"/>
    </location>
</feature>
<proteinExistence type="inferred from homology"/>
<gene>
    <name evidence="5" type="ORF">GRI47_00040</name>
</gene>
<evidence type="ECO:0000256" key="3">
    <source>
        <dbReference type="RuleBase" id="RU003616"/>
    </source>
</evidence>
<dbReference type="InterPro" id="IPR008978">
    <property type="entry name" value="HSP20-like_chaperone"/>
</dbReference>
<evidence type="ECO:0000256" key="2">
    <source>
        <dbReference type="PROSITE-ProRule" id="PRU00285"/>
    </source>
</evidence>